<dbReference type="Proteomes" id="UP000034063">
    <property type="component" value="Unassembled WGS sequence"/>
</dbReference>
<evidence type="ECO:0000313" key="8">
    <source>
        <dbReference type="Proteomes" id="UP000034063"/>
    </source>
</evidence>
<evidence type="ECO:0000256" key="2">
    <source>
        <dbReference type="ARBA" id="ARBA00022448"/>
    </source>
</evidence>
<gene>
    <name evidence="7" type="ORF">UW37_C0008G0015</name>
</gene>
<organism evidence="7 8">
    <name type="scientific">Candidatus Gottesmanbacteria bacterium GW2011_GWA2_44_17</name>
    <dbReference type="NCBI Taxonomy" id="1618444"/>
    <lineage>
        <taxon>Bacteria</taxon>
        <taxon>Candidatus Gottesmaniibacteriota</taxon>
    </lineage>
</organism>
<keyword evidence="5" id="KW-0472">Membrane</keyword>
<dbReference type="PRINTS" id="PR00125">
    <property type="entry name" value="ATPASEDELTA"/>
</dbReference>
<dbReference type="GO" id="GO:0016020">
    <property type="term" value="C:membrane"/>
    <property type="evidence" value="ECO:0007669"/>
    <property type="project" value="UniProtKB-SubCell"/>
</dbReference>
<evidence type="ECO:0000256" key="6">
    <source>
        <dbReference type="ARBA" id="ARBA00023310"/>
    </source>
</evidence>
<comment type="caution">
    <text evidence="7">The sequence shown here is derived from an EMBL/GenBank/DDBJ whole genome shotgun (WGS) entry which is preliminary data.</text>
</comment>
<comment type="subcellular location">
    <subcellularLocation>
        <location evidence="1">Membrane</location>
    </subcellularLocation>
</comment>
<keyword evidence="6" id="KW-0066">ATP synthesis</keyword>
<protein>
    <submittedName>
        <fullName evidence="7">ATP synthase subunit delta</fullName>
    </submittedName>
</protein>
<reference evidence="7 8" key="1">
    <citation type="journal article" date="2015" name="Nature">
        <title>rRNA introns, odd ribosomes, and small enigmatic genomes across a large radiation of phyla.</title>
        <authorList>
            <person name="Brown C.T."/>
            <person name="Hug L.A."/>
            <person name="Thomas B.C."/>
            <person name="Sharon I."/>
            <person name="Castelle C.J."/>
            <person name="Singh A."/>
            <person name="Wilkins M.J."/>
            <person name="Williams K.H."/>
            <person name="Banfield J.F."/>
        </authorList>
    </citation>
    <scope>NUCLEOTIDE SEQUENCE [LARGE SCALE GENOMIC DNA]</scope>
</reference>
<evidence type="ECO:0000256" key="3">
    <source>
        <dbReference type="ARBA" id="ARBA00022781"/>
    </source>
</evidence>
<keyword evidence="4" id="KW-0406">Ion transport</keyword>
<sequence>MKQLNKDARNFVDGIVDHIKRDNAGSRPFPKIQNLLRKVSDTAYKGNTATITTAVPLSHIEKEQLTGVLSKKMNQQIALECDVRPGIIGGIRIEIADYVIDLSYEEKLRSITSLLLKGNRV</sequence>
<evidence type="ECO:0000256" key="4">
    <source>
        <dbReference type="ARBA" id="ARBA00023065"/>
    </source>
</evidence>
<dbReference type="InterPro" id="IPR000711">
    <property type="entry name" value="ATPase_OSCP/dsu"/>
</dbReference>
<name>A0A0G1HKG0_9BACT</name>
<proteinExistence type="predicted"/>
<keyword evidence="2" id="KW-0813">Transport</keyword>
<dbReference type="EMBL" id="LCIB01000008">
    <property type="protein sequence ID" value="KKT47415.1"/>
    <property type="molecule type" value="Genomic_DNA"/>
</dbReference>
<evidence type="ECO:0000256" key="1">
    <source>
        <dbReference type="ARBA" id="ARBA00004370"/>
    </source>
</evidence>
<dbReference type="Pfam" id="PF00213">
    <property type="entry name" value="OSCP"/>
    <property type="match status" value="1"/>
</dbReference>
<dbReference type="AlphaFoldDB" id="A0A0G1HKG0"/>
<evidence type="ECO:0000256" key="5">
    <source>
        <dbReference type="ARBA" id="ARBA00023136"/>
    </source>
</evidence>
<keyword evidence="3" id="KW-0375">Hydrogen ion transport</keyword>
<accession>A0A0G1HKG0</accession>
<dbReference type="GO" id="GO:0046933">
    <property type="term" value="F:proton-transporting ATP synthase activity, rotational mechanism"/>
    <property type="evidence" value="ECO:0007669"/>
    <property type="project" value="InterPro"/>
</dbReference>
<evidence type="ECO:0000313" key="7">
    <source>
        <dbReference type="EMBL" id="KKT47415.1"/>
    </source>
</evidence>